<feature type="non-terminal residue" evidence="1">
    <location>
        <position position="49"/>
    </location>
</feature>
<dbReference type="EMBL" id="HACG01038273">
    <property type="protein sequence ID" value="CEK85138.1"/>
    <property type="molecule type" value="Transcribed_RNA"/>
</dbReference>
<protein>
    <submittedName>
        <fullName evidence="1">Uncharacterized protein</fullName>
    </submittedName>
</protein>
<dbReference type="AlphaFoldDB" id="A0A0B7AWD2"/>
<name>A0A0B7AWD2_9EUPU</name>
<organism evidence="1">
    <name type="scientific">Arion vulgaris</name>
    <dbReference type="NCBI Taxonomy" id="1028688"/>
    <lineage>
        <taxon>Eukaryota</taxon>
        <taxon>Metazoa</taxon>
        <taxon>Spiralia</taxon>
        <taxon>Lophotrochozoa</taxon>
        <taxon>Mollusca</taxon>
        <taxon>Gastropoda</taxon>
        <taxon>Heterobranchia</taxon>
        <taxon>Euthyneura</taxon>
        <taxon>Panpulmonata</taxon>
        <taxon>Eupulmonata</taxon>
        <taxon>Stylommatophora</taxon>
        <taxon>Helicina</taxon>
        <taxon>Arionoidea</taxon>
        <taxon>Arionidae</taxon>
        <taxon>Arion</taxon>
    </lineage>
</organism>
<gene>
    <name evidence="1" type="primary">ORF146592</name>
</gene>
<evidence type="ECO:0000313" key="1">
    <source>
        <dbReference type="EMBL" id="CEK85138.1"/>
    </source>
</evidence>
<accession>A0A0B7AWD2</accession>
<reference evidence="1" key="1">
    <citation type="submission" date="2014-12" db="EMBL/GenBank/DDBJ databases">
        <title>Insight into the proteome of Arion vulgaris.</title>
        <authorList>
            <person name="Aradska J."/>
            <person name="Bulat T."/>
            <person name="Smidak R."/>
            <person name="Sarate P."/>
            <person name="Gangsoo J."/>
            <person name="Sialana F."/>
            <person name="Bilban M."/>
            <person name="Lubec G."/>
        </authorList>
    </citation>
    <scope>NUCLEOTIDE SEQUENCE</scope>
    <source>
        <tissue evidence="1">Skin</tissue>
    </source>
</reference>
<sequence>MRKSPFHPSQNRKAVKLPTSAASIPCLHRTRTFQVRIRLTSHLCTHRQA</sequence>
<proteinExistence type="predicted"/>